<feature type="transmembrane region" description="Helical" evidence="2">
    <location>
        <begin position="20"/>
        <end position="40"/>
    </location>
</feature>
<organism evidence="3">
    <name type="scientific">Anopheles coluzzii</name>
    <name type="common">African malaria mosquito</name>
    <dbReference type="NCBI Taxonomy" id="1518534"/>
    <lineage>
        <taxon>Eukaryota</taxon>
        <taxon>Metazoa</taxon>
        <taxon>Ecdysozoa</taxon>
        <taxon>Arthropoda</taxon>
        <taxon>Hexapoda</taxon>
        <taxon>Insecta</taxon>
        <taxon>Pterygota</taxon>
        <taxon>Neoptera</taxon>
        <taxon>Endopterygota</taxon>
        <taxon>Diptera</taxon>
        <taxon>Nematocera</taxon>
        <taxon>Culicoidea</taxon>
        <taxon>Culicidae</taxon>
        <taxon>Anophelinae</taxon>
        <taxon>Anopheles</taxon>
    </lineage>
</organism>
<evidence type="ECO:0000256" key="1">
    <source>
        <dbReference type="SAM" id="MobiDB-lite"/>
    </source>
</evidence>
<feature type="transmembrane region" description="Helical" evidence="2">
    <location>
        <begin position="133"/>
        <end position="154"/>
    </location>
</feature>
<reference evidence="3" key="1">
    <citation type="submission" date="2022-08" db="UniProtKB">
        <authorList>
            <consortium name="EnsemblMetazoa"/>
        </authorList>
    </citation>
    <scope>IDENTIFICATION</scope>
</reference>
<dbReference type="EnsemblMetazoa" id="ACOM028980-RA">
    <property type="protein sequence ID" value="ACOM028980-PA.1"/>
    <property type="gene ID" value="ACOM028980"/>
</dbReference>
<feature type="transmembrane region" description="Helical" evidence="2">
    <location>
        <begin position="108"/>
        <end position="127"/>
    </location>
</feature>
<name>A0A8W7PCW0_ANOCL</name>
<evidence type="ECO:0000256" key="2">
    <source>
        <dbReference type="SAM" id="Phobius"/>
    </source>
</evidence>
<feature type="region of interest" description="Disordered" evidence="1">
    <location>
        <begin position="197"/>
        <end position="218"/>
    </location>
</feature>
<proteinExistence type="predicted"/>
<keyword evidence="2" id="KW-0812">Transmembrane</keyword>
<keyword evidence="2" id="KW-1133">Transmembrane helix</keyword>
<keyword evidence="2" id="KW-0472">Membrane</keyword>
<accession>A0A8W7PCW0</accession>
<protein>
    <submittedName>
        <fullName evidence="3">Uncharacterized protein</fullName>
    </submittedName>
</protein>
<dbReference type="Proteomes" id="UP000075882">
    <property type="component" value="Unassembled WGS sequence"/>
</dbReference>
<sequence>MVRQAAAELVPILAADVDDVIRVLLLLLLLLELVLGRYHLPRTGQAGQIRWRRLLLEPVAIGSDAGPVRQEGLLMERVAVVVVVVLVESFRVLSGGGGHIRAHIRSGALVTIGSFTGTAFQCARSFVVVDDPLVGIVAFVFVVLVVVVVVVVMVTASCRSGCASGPAANSSGSLSPHGRRLRSLRYRKLLPVCDEMSESRAGGDTDLPVPAQQPGTRRSQLVPAFRFASSRSRLRVFSERPKLCTSF</sequence>
<evidence type="ECO:0000313" key="3">
    <source>
        <dbReference type="EnsemblMetazoa" id="ACOM028980-PA.1"/>
    </source>
</evidence>
<dbReference type="AlphaFoldDB" id="A0A8W7PCW0"/>